<feature type="region of interest" description="Disordered" evidence="1">
    <location>
        <begin position="1"/>
        <end position="22"/>
    </location>
</feature>
<dbReference type="GO" id="GO:0006355">
    <property type="term" value="P:regulation of DNA-templated transcription"/>
    <property type="evidence" value="ECO:0007669"/>
    <property type="project" value="InterPro"/>
</dbReference>
<evidence type="ECO:0000313" key="2">
    <source>
        <dbReference type="EMBL" id="WOL11482.1"/>
    </source>
</evidence>
<feature type="compositionally biased region" description="Basic and acidic residues" evidence="1">
    <location>
        <begin position="621"/>
        <end position="636"/>
    </location>
</feature>
<feature type="compositionally biased region" description="Basic and acidic residues" evidence="1">
    <location>
        <begin position="279"/>
        <end position="290"/>
    </location>
</feature>
<dbReference type="PANTHER" id="PTHR33334">
    <property type="entry name" value="PROTEIN LNK1"/>
    <property type="match status" value="1"/>
</dbReference>
<accession>A0AAQ3KPL1</accession>
<organism evidence="2 3">
    <name type="scientific">Canna indica</name>
    <name type="common">Indian-shot</name>
    <dbReference type="NCBI Taxonomy" id="4628"/>
    <lineage>
        <taxon>Eukaryota</taxon>
        <taxon>Viridiplantae</taxon>
        <taxon>Streptophyta</taxon>
        <taxon>Embryophyta</taxon>
        <taxon>Tracheophyta</taxon>
        <taxon>Spermatophyta</taxon>
        <taxon>Magnoliopsida</taxon>
        <taxon>Liliopsida</taxon>
        <taxon>Zingiberales</taxon>
        <taxon>Cannaceae</taxon>
        <taxon>Canna</taxon>
    </lineage>
</organism>
<feature type="compositionally biased region" description="Polar residues" evidence="1">
    <location>
        <begin position="291"/>
        <end position="317"/>
    </location>
</feature>
<dbReference type="EMBL" id="CP136895">
    <property type="protein sequence ID" value="WOL11482.1"/>
    <property type="molecule type" value="Genomic_DNA"/>
</dbReference>
<reference evidence="2 3" key="1">
    <citation type="submission" date="2023-10" db="EMBL/GenBank/DDBJ databases">
        <title>Chromosome-scale genome assembly provides insights into flower coloration mechanisms of Canna indica.</title>
        <authorList>
            <person name="Li C."/>
        </authorList>
    </citation>
    <scope>NUCLEOTIDE SEQUENCE [LARGE SCALE GENOMIC DNA]</scope>
    <source>
        <tissue evidence="2">Flower</tissue>
    </source>
</reference>
<keyword evidence="3" id="KW-1185">Reference proteome</keyword>
<name>A0AAQ3KPL1_9LILI</name>
<feature type="region of interest" description="Disordered" evidence="1">
    <location>
        <begin position="597"/>
        <end position="645"/>
    </location>
</feature>
<feature type="region of interest" description="Disordered" evidence="1">
    <location>
        <begin position="213"/>
        <end position="249"/>
    </location>
</feature>
<dbReference type="PANTHER" id="PTHR33334:SF5">
    <property type="entry name" value="PROTEIN LNK2"/>
    <property type="match status" value="1"/>
</dbReference>
<feature type="compositionally biased region" description="Basic and acidic residues" evidence="1">
    <location>
        <begin position="230"/>
        <end position="246"/>
    </location>
</feature>
<feature type="region of interest" description="Disordered" evidence="1">
    <location>
        <begin position="531"/>
        <end position="576"/>
    </location>
</feature>
<dbReference type="GO" id="GO:0007623">
    <property type="term" value="P:circadian rhythm"/>
    <property type="evidence" value="ECO:0007669"/>
    <property type="project" value="InterPro"/>
</dbReference>
<evidence type="ECO:0000256" key="1">
    <source>
        <dbReference type="SAM" id="MobiDB-lite"/>
    </source>
</evidence>
<gene>
    <name evidence="2" type="ORF">Cni_G20245</name>
</gene>
<protein>
    <submittedName>
        <fullName evidence="2">Protein LNK2 isoform X2</fullName>
    </submittedName>
</protein>
<dbReference type="AlphaFoldDB" id="A0AAQ3KPL1"/>
<feature type="compositionally biased region" description="Polar residues" evidence="1">
    <location>
        <begin position="219"/>
        <end position="229"/>
    </location>
</feature>
<feature type="compositionally biased region" description="Polar residues" evidence="1">
    <location>
        <begin position="262"/>
        <end position="271"/>
    </location>
</feature>
<evidence type="ECO:0000313" key="3">
    <source>
        <dbReference type="Proteomes" id="UP001327560"/>
    </source>
</evidence>
<feature type="region of interest" description="Disordered" evidence="1">
    <location>
        <begin position="429"/>
        <end position="463"/>
    </location>
</feature>
<sequence>MFDWDDQDQVGDSIWGEFPENEDDIVPYHKGTEENIVPILGNYSRKQKNEKVSTALGSSAQTSGPKNDILEINQDNSSTFITSEELSAAQLDVDSWPDLPSLSTTLGKEYNDPCNRDSMETQLMLDISGATNLDKIGVQLDSPSEIFANDKDEESDAFLDCDWANIGDIEDLDKIFSGNDSIFGHEMVGNAGEFLSASSDIISSTVPSIPLPDLPLSKDQPSVHDSSSFHLEKLSAGKETPEEKTADCTVGTGSKYYEAHNLFSNKSNSQKRPLRSHKKENEKVKTKDSQDTSAMWSCSTDESQQLLSSTMNPHTKTPMETFQPTVERQVRATNDIGQLPSPNQFMLSGYGYTAYPFRTIPLSQNVHSKKNLEKPLSIDYKVLTDFSKSSNALSRPPEINSRPLTMTPQEKIEKLRRRQQMQAMLAIQQQEQQFAHPSTDSESGFPQPCSPRKQIEESTTTSSVDAITNKLSSAEHNILADQEEPWKISTMIDDHSLEETIYYQFQDALGQLDIRIRLCIRDSLFRLARSAMERQSASDRSSTNKSNRDEDELSTYDETKRLNRSSKWPDAETGTNPIDRTVAHLLFHRPSELLARSKEEIPQSPVVYEPAPNASLQPQARKSDDCPEKSGGEMERQPSSQSKMY</sequence>
<feature type="compositionally biased region" description="Polar residues" evidence="1">
    <location>
        <begin position="435"/>
        <end position="444"/>
    </location>
</feature>
<proteinExistence type="predicted"/>
<feature type="region of interest" description="Disordered" evidence="1">
    <location>
        <begin position="261"/>
        <end position="317"/>
    </location>
</feature>
<dbReference type="InterPro" id="IPR039928">
    <property type="entry name" value="LNK"/>
</dbReference>
<feature type="compositionally biased region" description="Polar residues" evidence="1">
    <location>
        <begin position="533"/>
        <end position="545"/>
    </location>
</feature>
<dbReference type="Proteomes" id="UP001327560">
    <property type="component" value="Chromosome 6"/>
</dbReference>